<name>A0A150PNY7_SORCE</name>
<feature type="chain" id="PRO_5007565776" description="Secreted protein" evidence="1">
    <location>
        <begin position="24"/>
        <end position="94"/>
    </location>
</feature>
<accession>A0A150PNY7</accession>
<reference evidence="2 3" key="1">
    <citation type="submission" date="2014-02" db="EMBL/GenBank/DDBJ databases">
        <title>The small core and large imbalanced accessory genome model reveals a collaborative survival strategy of Sorangium cellulosum strains in nature.</title>
        <authorList>
            <person name="Han K."/>
            <person name="Peng R."/>
            <person name="Blom J."/>
            <person name="Li Y.-Z."/>
        </authorList>
    </citation>
    <scope>NUCLEOTIDE SEQUENCE [LARGE SCALE GENOMIC DNA]</scope>
    <source>
        <strain evidence="2 3">So0157-25</strain>
    </source>
</reference>
<evidence type="ECO:0008006" key="4">
    <source>
        <dbReference type="Google" id="ProtNLM"/>
    </source>
</evidence>
<feature type="signal peptide" evidence="1">
    <location>
        <begin position="1"/>
        <end position="23"/>
    </location>
</feature>
<comment type="caution">
    <text evidence="2">The sequence shown here is derived from an EMBL/GenBank/DDBJ whole genome shotgun (WGS) entry which is preliminary data.</text>
</comment>
<evidence type="ECO:0000256" key="1">
    <source>
        <dbReference type="SAM" id="SignalP"/>
    </source>
</evidence>
<dbReference type="Proteomes" id="UP000075420">
    <property type="component" value="Unassembled WGS sequence"/>
</dbReference>
<dbReference type="AlphaFoldDB" id="A0A150PNY7"/>
<proteinExistence type="predicted"/>
<evidence type="ECO:0000313" key="3">
    <source>
        <dbReference type="Proteomes" id="UP000075420"/>
    </source>
</evidence>
<sequence length="94" mass="10482">MKKLTTMLMVGISAVVLQGNAIAQTDDPEMTDTASEARMAADRALELCLSRCRELHVCIPPHLRHPYSPGAFAAYRACVNSRNSCEVHCYRIFR</sequence>
<keyword evidence="1" id="KW-0732">Signal</keyword>
<gene>
    <name evidence="2" type="ORF">BE08_45715</name>
</gene>
<evidence type="ECO:0000313" key="2">
    <source>
        <dbReference type="EMBL" id="KYF57451.1"/>
    </source>
</evidence>
<protein>
    <recommendedName>
        <fullName evidence="4">Secreted protein</fullName>
    </recommendedName>
</protein>
<organism evidence="2 3">
    <name type="scientific">Sorangium cellulosum</name>
    <name type="common">Polyangium cellulosum</name>
    <dbReference type="NCBI Taxonomy" id="56"/>
    <lineage>
        <taxon>Bacteria</taxon>
        <taxon>Pseudomonadati</taxon>
        <taxon>Myxococcota</taxon>
        <taxon>Polyangia</taxon>
        <taxon>Polyangiales</taxon>
        <taxon>Polyangiaceae</taxon>
        <taxon>Sorangium</taxon>
    </lineage>
</organism>
<dbReference type="EMBL" id="JELY01000963">
    <property type="protein sequence ID" value="KYF57451.1"/>
    <property type="molecule type" value="Genomic_DNA"/>
</dbReference>